<gene>
    <name evidence="2" type="ORF">ORY91_000903</name>
    <name evidence="3" type="ORF">V9W64_08130</name>
</gene>
<keyword evidence="1" id="KW-0812">Transmembrane</keyword>
<keyword evidence="1" id="KW-0472">Membrane</keyword>
<reference evidence="3" key="2">
    <citation type="submission" date="2024-02" db="EMBL/GenBank/DDBJ databases">
        <title>Neisseria leonii sp. nov.</title>
        <authorList>
            <person name="Boutroux M."/>
            <person name="Favre-Rochex S."/>
            <person name="Gorgette O."/>
            <person name="Touak G."/>
            <person name="Muhle E."/>
            <person name="Chesneau O."/>
            <person name="Clermont D."/>
            <person name="Rahi P."/>
        </authorList>
    </citation>
    <scope>NUCLEOTIDE SEQUENCE</scope>
    <source>
        <strain evidence="3">51.81</strain>
    </source>
</reference>
<proteinExistence type="predicted"/>
<feature type="transmembrane region" description="Helical" evidence="1">
    <location>
        <begin position="55"/>
        <end position="75"/>
    </location>
</feature>
<keyword evidence="1" id="KW-1133">Transmembrane helix</keyword>
<dbReference type="Proteomes" id="UP001149607">
    <property type="component" value="Chromosome"/>
</dbReference>
<keyword evidence="4" id="KW-1185">Reference proteome</keyword>
<dbReference type="EMBL" id="JAPQFL010000002">
    <property type="protein sequence ID" value="MDD9327502.1"/>
    <property type="molecule type" value="Genomic_DNA"/>
</dbReference>
<dbReference type="RefSeq" id="WP_274584755.1">
    <property type="nucleotide sequence ID" value="NZ_CP146598.1"/>
</dbReference>
<feature type="transmembrane region" description="Helical" evidence="1">
    <location>
        <begin position="87"/>
        <end position="110"/>
    </location>
</feature>
<evidence type="ECO:0000313" key="2">
    <source>
        <dbReference type="EMBL" id="MDD9327502.1"/>
    </source>
</evidence>
<evidence type="ECO:0000313" key="4">
    <source>
        <dbReference type="Proteomes" id="UP001149607"/>
    </source>
</evidence>
<evidence type="ECO:0000256" key="1">
    <source>
        <dbReference type="SAM" id="Phobius"/>
    </source>
</evidence>
<feature type="transmembrane region" description="Helical" evidence="1">
    <location>
        <begin position="130"/>
        <end position="150"/>
    </location>
</feature>
<evidence type="ECO:0000313" key="3">
    <source>
        <dbReference type="EMBL" id="WWY04232.1"/>
    </source>
</evidence>
<reference evidence="2" key="1">
    <citation type="submission" date="2022-10" db="EMBL/GenBank/DDBJ databases">
        <authorList>
            <person name="Boutroux M."/>
        </authorList>
    </citation>
    <scope>NUCLEOTIDE SEQUENCE</scope>
    <source>
        <strain evidence="2">51.81</strain>
    </source>
</reference>
<dbReference type="EMBL" id="CP146598">
    <property type="protein sequence ID" value="WWY04232.1"/>
    <property type="molecule type" value="Genomic_DNA"/>
</dbReference>
<name>A0A9X4E0Z5_9NEIS</name>
<accession>A0A9X4E0Z5</accession>
<sequence>MGKRLAALPVWLVLADMVYGLAVNIGQSVAGMPKSVVGTDGLPVSPEIAFSGLQLLANGGMVAVIGFGLVVLLRLNRTVAQGTVMPVGAFSLLGLLAVLAFSLPSLWQWLWAVIRLADGVQTVDWGNWRYLAVAVCLPWVGVLCLVRLVGRYRLAKRLPQTASGSF</sequence>
<dbReference type="AlphaFoldDB" id="A0A9X4E0Z5"/>
<protein>
    <submittedName>
        <fullName evidence="2">Uncharacterized protein</fullName>
    </submittedName>
</protein>
<organism evidence="2">
    <name type="scientific">Neisseria leonii</name>
    <dbReference type="NCBI Taxonomy" id="2995413"/>
    <lineage>
        <taxon>Bacteria</taxon>
        <taxon>Pseudomonadati</taxon>
        <taxon>Pseudomonadota</taxon>
        <taxon>Betaproteobacteria</taxon>
        <taxon>Neisseriales</taxon>
        <taxon>Neisseriaceae</taxon>
        <taxon>Neisseria</taxon>
    </lineage>
</organism>